<feature type="region of interest" description="Disordered" evidence="10">
    <location>
        <begin position="299"/>
        <end position="342"/>
    </location>
</feature>
<evidence type="ECO:0000256" key="2">
    <source>
        <dbReference type="ARBA" id="ARBA00012052"/>
    </source>
</evidence>
<comment type="similarity">
    <text evidence="1 9">Belongs to the GHMP kinase family. IspE subfamily.</text>
</comment>
<feature type="compositionally biased region" description="Basic and acidic residues" evidence="10">
    <location>
        <begin position="305"/>
        <end position="315"/>
    </location>
</feature>
<proteinExistence type="inferred from homology"/>
<dbReference type="Gene3D" id="3.30.70.890">
    <property type="entry name" value="GHMP kinase, C-terminal domain"/>
    <property type="match status" value="1"/>
</dbReference>
<dbReference type="InterPro" id="IPR020568">
    <property type="entry name" value="Ribosomal_Su5_D2-typ_SF"/>
</dbReference>
<keyword evidence="5 9" id="KW-0547">Nucleotide-binding</keyword>
<dbReference type="GO" id="GO:0016301">
    <property type="term" value="F:kinase activity"/>
    <property type="evidence" value="ECO:0007669"/>
    <property type="project" value="UniProtKB-KW"/>
</dbReference>
<dbReference type="InterPro" id="IPR006204">
    <property type="entry name" value="GHMP_kinase_N_dom"/>
</dbReference>
<comment type="pathway">
    <text evidence="9">Isoprenoid biosynthesis; isopentenyl diphosphate biosynthesis via DXP pathway; isopentenyl diphosphate from 1-deoxy-D-xylulose 5-phosphate: step 3/6.</text>
</comment>
<keyword evidence="4 9" id="KW-0808">Transferase</keyword>
<dbReference type="InterPro" id="IPR036554">
    <property type="entry name" value="GHMP_kinase_C_sf"/>
</dbReference>
<keyword evidence="7 9" id="KW-0067">ATP-binding</keyword>
<comment type="function">
    <text evidence="9">Catalyzes the phosphorylation of the position 2 hydroxy group of 4-diphosphocytidyl-2C-methyl-D-erythritol.</text>
</comment>
<dbReference type="PANTHER" id="PTHR43527:SF2">
    <property type="entry name" value="4-DIPHOSPHOCYTIDYL-2-C-METHYL-D-ERYTHRITOL KINASE, CHLOROPLASTIC"/>
    <property type="match status" value="1"/>
</dbReference>
<evidence type="ECO:0000259" key="12">
    <source>
        <dbReference type="Pfam" id="PF08544"/>
    </source>
</evidence>
<evidence type="ECO:0000256" key="6">
    <source>
        <dbReference type="ARBA" id="ARBA00022777"/>
    </source>
</evidence>
<keyword evidence="9" id="KW-0414">Isoprene biosynthesis</keyword>
<gene>
    <name evidence="9" type="primary">ispE</name>
    <name evidence="13" type="ORF">V8P97_00150</name>
</gene>
<dbReference type="Gene3D" id="3.30.230.10">
    <property type="match status" value="1"/>
</dbReference>
<comment type="catalytic activity">
    <reaction evidence="9">
        <text>4-CDP-2-C-methyl-D-erythritol + ATP = 4-CDP-2-C-methyl-D-erythritol 2-phosphate + ADP + H(+)</text>
        <dbReference type="Rhea" id="RHEA:18437"/>
        <dbReference type="ChEBI" id="CHEBI:15378"/>
        <dbReference type="ChEBI" id="CHEBI:30616"/>
        <dbReference type="ChEBI" id="CHEBI:57823"/>
        <dbReference type="ChEBI" id="CHEBI:57919"/>
        <dbReference type="ChEBI" id="CHEBI:456216"/>
        <dbReference type="EC" id="2.7.1.148"/>
    </reaction>
</comment>
<organism evidence="13 14">
    <name type="scientific">Bifidobacterium favimelis</name>
    <dbReference type="NCBI Taxonomy" id="3122979"/>
    <lineage>
        <taxon>Bacteria</taxon>
        <taxon>Bacillati</taxon>
        <taxon>Actinomycetota</taxon>
        <taxon>Actinomycetes</taxon>
        <taxon>Bifidobacteriales</taxon>
        <taxon>Bifidobacteriaceae</taxon>
        <taxon>Bifidobacterium</taxon>
    </lineage>
</organism>
<dbReference type="PIRSF" id="PIRSF010376">
    <property type="entry name" value="IspE"/>
    <property type="match status" value="1"/>
</dbReference>
<comment type="caution">
    <text evidence="13">The sequence shown here is derived from an EMBL/GenBank/DDBJ whole genome shotgun (WGS) entry which is preliminary data.</text>
</comment>
<accession>A0ABU8ZKX1</accession>
<feature type="domain" description="GHMP kinase C-terminal" evidence="12">
    <location>
        <begin position="218"/>
        <end position="277"/>
    </location>
</feature>
<evidence type="ECO:0000256" key="10">
    <source>
        <dbReference type="SAM" id="MobiDB-lite"/>
    </source>
</evidence>
<dbReference type="Pfam" id="PF08544">
    <property type="entry name" value="GHMP_kinases_C"/>
    <property type="match status" value="1"/>
</dbReference>
<dbReference type="Pfam" id="PF00288">
    <property type="entry name" value="GHMP_kinases_N"/>
    <property type="match status" value="1"/>
</dbReference>
<evidence type="ECO:0000256" key="9">
    <source>
        <dbReference type="HAMAP-Rule" id="MF_00061"/>
    </source>
</evidence>
<evidence type="ECO:0000256" key="1">
    <source>
        <dbReference type="ARBA" id="ARBA00009684"/>
    </source>
</evidence>
<dbReference type="InterPro" id="IPR013750">
    <property type="entry name" value="GHMP_kinase_C_dom"/>
</dbReference>
<sequence length="342" mass="35494">MSQAAVSVRCPGKTNLELKVGPRRSDWGDRHLLDTTYCAVGIYDTVTVALKSPGRGFSLDIRGDHLGDLGQGQADMGSNLAVQALFALAQAGGREPDASIRIDKRIPVGAGLAGGSADAAGVLLALNILWRLDWPHERLEEVAAGLGADVPFCLRGGILRGRDYGQTLEPAAPGPHLLGPSMAAGGSGHLLVGAYLDELGTADVYTAFDTMGGNPEDDNDLQRAACNLHPRSRQAIELALRAGAERAFVSGSGPSVVALLPDLATARRIRNTWAESCAVDRIIAADAPAWPELSYTVSSDPVEGGQDHAGRREEPMGVPGPGGPALGTGRTPSVAPLVNPIA</sequence>
<feature type="domain" description="GHMP kinase N-terminal" evidence="11">
    <location>
        <begin position="79"/>
        <end position="157"/>
    </location>
</feature>
<dbReference type="InterPro" id="IPR014721">
    <property type="entry name" value="Ribsml_uS5_D2-typ_fold_subgr"/>
</dbReference>
<dbReference type="HAMAP" id="MF_00061">
    <property type="entry name" value="IspE"/>
    <property type="match status" value="1"/>
</dbReference>
<feature type="active site" evidence="9">
    <location>
        <position position="149"/>
    </location>
</feature>
<evidence type="ECO:0000313" key="14">
    <source>
        <dbReference type="Proteomes" id="UP001373159"/>
    </source>
</evidence>
<feature type="binding site" evidence="9">
    <location>
        <begin position="107"/>
        <end position="117"/>
    </location>
    <ligand>
        <name>ATP</name>
        <dbReference type="ChEBI" id="CHEBI:30616"/>
    </ligand>
</feature>
<evidence type="ECO:0000256" key="8">
    <source>
        <dbReference type="ARBA" id="ARBA00032554"/>
    </source>
</evidence>
<dbReference type="SUPFAM" id="SSF55060">
    <property type="entry name" value="GHMP Kinase, C-terminal domain"/>
    <property type="match status" value="1"/>
</dbReference>
<evidence type="ECO:0000256" key="3">
    <source>
        <dbReference type="ARBA" id="ARBA00017473"/>
    </source>
</evidence>
<protein>
    <recommendedName>
        <fullName evidence="3 9">4-diphosphocytidyl-2-C-methyl-D-erythritol kinase</fullName>
        <shortName evidence="9">CMK</shortName>
        <ecNumber evidence="2 9">2.7.1.148</ecNumber>
    </recommendedName>
    <alternativeName>
        <fullName evidence="8 9">4-(cytidine-5'-diphospho)-2-C-methyl-D-erythritol kinase</fullName>
    </alternativeName>
</protein>
<keyword evidence="6 9" id="KW-0418">Kinase</keyword>
<evidence type="ECO:0000259" key="11">
    <source>
        <dbReference type="Pfam" id="PF00288"/>
    </source>
</evidence>
<dbReference type="InterPro" id="IPR004424">
    <property type="entry name" value="IspE"/>
</dbReference>
<dbReference type="SUPFAM" id="SSF54211">
    <property type="entry name" value="Ribosomal protein S5 domain 2-like"/>
    <property type="match status" value="1"/>
</dbReference>
<evidence type="ECO:0000256" key="7">
    <source>
        <dbReference type="ARBA" id="ARBA00022840"/>
    </source>
</evidence>
<feature type="active site" evidence="9">
    <location>
        <position position="13"/>
    </location>
</feature>
<dbReference type="Proteomes" id="UP001373159">
    <property type="component" value="Unassembled WGS sequence"/>
</dbReference>
<dbReference type="EC" id="2.7.1.148" evidence="2 9"/>
<evidence type="ECO:0000256" key="5">
    <source>
        <dbReference type="ARBA" id="ARBA00022741"/>
    </source>
</evidence>
<dbReference type="EMBL" id="JBANBB010000001">
    <property type="protein sequence ID" value="MEK0305895.1"/>
    <property type="molecule type" value="Genomic_DNA"/>
</dbReference>
<keyword evidence="14" id="KW-1185">Reference proteome</keyword>
<evidence type="ECO:0000313" key="13">
    <source>
        <dbReference type="EMBL" id="MEK0305895.1"/>
    </source>
</evidence>
<name>A0ABU8ZKX1_9BIFI</name>
<reference evidence="13 14" key="1">
    <citation type="submission" date="2024-02" db="EMBL/GenBank/DDBJ databases">
        <title>Bifidobacterium honeyensis sp. nov., isolated from the comb honey.</title>
        <authorList>
            <person name="Liu W."/>
            <person name="Li Y."/>
        </authorList>
    </citation>
    <scope>NUCLEOTIDE SEQUENCE [LARGE SCALE GENOMIC DNA]</scope>
    <source>
        <strain evidence="13 14">IMAU50988</strain>
    </source>
</reference>
<evidence type="ECO:0000256" key="4">
    <source>
        <dbReference type="ARBA" id="ARBA00022679"/>
    </source>
</evidence>
<dbReference type="PANTHER" id="PTHR43527">
    <property type="entry name" value="4-DIPHOSPHOCYTIDYL-2-C-METHYL-D-ERYTHRITOL KINASE, CHLOROPLASTIC"/>
    <property type="match status" value="1"/>
</dbReference>